<evidence type="ECO:0000313" key="2">
    <source>
        <dbReference type="Proteomes" id="UP000027135"/>
    </source>
</evidence>
<organism evidence="1 2">
    <name type="scientific">Zootermopsis nevadensis</name>
    <name type="common">Dampwood termite</name>
    <dbReference type="NCBI Taxonomy" id="136037"/>
    <lineage>
        <taxon>Eukaryota</taxon>
        <taxon>Metazoa</taxon>
        <taxon>Ecdysozoa</taxon>
        <taxon>Arthropoda</taxon>
        <taxon>Hexapoda</taxon>
        <taxon>Insecta</taxon>
        <taxon>Pterygota</taxon>
        <taxon>Neoptera</taxon>
        <taxon>Polyneoptera</taxon>
        <taxon>Dictyoptera</taxon>
        <taxon>Blattodea</taxon>
        <taxon>Blattoidea</taxon>
        <taxon>Termitoidae</taxon>
        <taxon>Termopsidae</taxon>
        <taxon>Zootermopsis</taxon>
    </lineage>
</organism>
<evidence type="ECO:0000313" key="1">
    <source>
        <dbReference type="EMBL" id="KDR14104.1"/>
    </source>
</evidence>
<proteinExistence type="predicted"/>
<dbReference type="Proteomes" id="UP000027135">
    <property type="component" value="Unassembled WGS sequence"/>
</dbReference>
<name>A0A067QVM4_ZOONE</name>
<gene>
    <name evidence="1" type="ORF">L798_11844</name>
</gene>
<dbReference type="AlphaFoldDB" id="A0A067QVM4"/>
<keyword evidence="2" id="KW-1185">Reference proteome</keyword>
<dbReference type="EMBL" id="KK852901">
    <property type="protein sequence ID" value="KDR14104.1"/>
    <property type="molecule type" value="Genomic_DNA"/>
</dbReference>
<accession>A0A067QVM4</accession>
<reference evidence="1 2" key="1">
    <citation type="journal article" date="2014" name="Nat. Commun.">
        <title>Molecular traces of alternative social organization in a termite genome.</title>
        <authorList>
            <person name="Terrapon N."/>
            <person name="Li C."/>
            <person name="Robertson H.M."/>
            <person name="Ji L."/>
            <person name="Meng X."/>
            <person name="Booth W."/>
            <person name="Chen Z."/>
            <person name="Childers C.P."/>
            <person name="Glastad K.M."/>
            <person name="Gokhale K."/>
            <person name="Gowin J."/>
            <person name="Gronenberg W."/>
            <person name="Hermansen R.A."/>
            <person name="Hu H."/>
            <person name="Hunt B.G."/>
            <person name="Huylmans A.K."/>
            <person name="Khalil S.M."/>
            <person name="Mitchell R.D."/>
            <person name="Munoz-Torres M.C."/>
            <person name="Mustard J.A."/>
            <person name="Pan H."/>
            <person name="Reese J.T."/>
            <person name="Scharf M.E."/>
            <person name="Sun F."/>
            <person name="Vogel H."/>
            <person name="Xiao J."/>
            <person name="Yang W."/>
            <person name="Yang Z."/>
            <person name="Yang Z."/>
            <person name="Zhou J."/>
            <person name="Zhu J."/>
            <person name="Brent C.S."/>
            <person name="Elsik C.G."/>
            <person name="Goodisman M.A."/>
            <person name="Liberles D.A."/>
            <person name="Roe R.M."/>
            <person name="Vargo E.L."/>
            <person name="Vilcinskas A."/>
            <person name="Wang J."/>
            <person name="Bornberg-Bauer E."/>
            <person name="Korb J."/>
            <person name="Zhang G."/>
            <person name="Liebig J."/>
        </authorList>
    </citation>
    <scope>NUCLEOTIDE SEQUENCE [LARGE SCALE GENOMIC DNA]</scope>
    <source>
        <tissue evidence="1">Whole organism</tissue>
    </source>
</reference>
<sequence>MLPGGVVVSWFALRHALEEAPGLAAAVAGAVRPDEHGPTFPAMPSAVSVLIAVARDDAVHARRTLDGDGTAPGVAIAGTVRTGRRHADLEILCRQDLLVRDPLARAADKYHHQDSLQQPTERG</sequence>
<protein>
    <submittedName>
        <fullName evidence="1">Uncharacterized protein</fullName>
    </submittedName>
</protein>
<dbReference type="InParanoid" id="A0A067QVM4"/>